<dbReference type="GO" id="GO:0045892">
    <property type="term" value="P:negative regulation of DNA-templated transcription"/>
    <property type="evidence" value="ECO:0007669"/>
    <property type="project" value="TreeGrafter"/>
</dbReference>
<keyword evidence="3 5" id="KW-0863">Zinc-finger</keyword>
<accession>A0A9W2ZJ93</accession>
<evidence type="ECO:0000256" key="4">
    <source>
        <dbReference type="ARBA" id="ARBA00022833"/>
    </source>
</evidence>
<dbReference type="GO" id="GO:0008270">
    <property type="term" value="F:zinc ion binding"/>
    <property type="evidence" value="ECO:0007669"/>
    <property type="project" value="UniProtKB-KW"/>
</dbReference>
<dbReference type="AlphaFoldDB" id="A0A9W2ZJ93"/>
<dbReference type="PANTHER" id="PTHR12522:SF4">
    <property type="entry name" value="ZINC FINGER PROTEIN ELBOW"/>
    <property type="match status" value="1"/>
</dbReference>
<dbReference type="OMA" id="STCNAPG"/>
<proteinExistence type="inferred from homology"/>
<keyword evidence="8" id="KW-1185">Reference proteome</keyword>
<keyword evidence="4" id="KW-0862">Zinc</keyword>
<feature type="compositionally biased region" description="Polar residues" evidence="6">
    <location>
        <begin position="124"/>
        <end position="139"/>
    </location>
</feature>
<evidence type="ECO:0000313" key="8">
    <source>
        <dbReference type="Proteomes" id="UP001165740"/>
    </source>
</evidence>
<evidence type="ECO:0000256" key="2">
    <source>
        <dbReference type="ARBA" id="ARBA00022723"/>
    </source>
</evidence>
<dbReference type="InterPro" id="IPR051520">
    <property type="entry name" value="Elbow/Noc_ZnFinger"/>
</dbReference>
<evidence type="ECO:0000313" key="9">
    <source>
        <dbReference type="RefSeq" id="XP_055875097.1"/>
    </source>
</evidence>
<dbReference type="Proteomes" id="UP001165740">
    <property type="component" value="Chromosome 2"/>
</dbReference>
<sequence length="555" mass="57164">MTSSSSGLTMLTSGVSQYLHPDYLQPLPTTLDAKKSPLALLAQTCSAIGKDTSPSKPIIPPLDRKDVEKSDRDCDSSANKRPGSHGAKDSGRDSKPGFRTFPPKEIPPLVPISSSEKRSASSIEPKSSTSPNGNNGMNLSSSSSSSSSRPVSAGGHHSMGGQRSSSRSSNGKSEMSLGSDHHQHSSSGSHHHSHHKNRDSPASSGSNSHTNTSSPSFSKPISSHSTSVMQSSPLSSSSKLSSSHQSMLGALPSAAHLAGYPSHLALMTHGLDAASSSYHSALAAHSSLSSYTAAAAAAQSSALKAAAAGNPSALSSFVTYARVRTPSGATTLVPVCRDPYCTNCQLTLQNSHLSSTCNAPGCAQCAHEKSLTSLSALGLHGAGASSMLMPSLSSASSLSSMSALSSLHSLYPHSALAAAAAAHQGLPYICNWVSGNDYCGKRFTSSEELLQHLRTHTSSMDVSTLAASYAGLGLPSLAAAYPHLSAPLSPNSLRRSYPTSLSPVSSILGASRYHPYKNPLSAVGGTPPTPQSFPVGPYYSPYTLYGQRLGAAVVP</sequence>
<dbReference type="InterPro" id="IPR013087">
    <property type="entry name" value="Znf_C2H2_type"/>
</dbReference>
<feature type="domain" description="C2H2-type" evidence="7">
    <location>
        <begin position="428"/>
        <end position="461"/>
    </location>
</feature>
<comment type="similarity">
    <text evidence="1">Belongs to the Elbow/Noc family.</text>
</comment>
<dbReference type="RefSeq" id="XP_055875097.1">
    <property type="nucleotide sequence ID" value="XM_056019122.1"/>
</dbReference>
<dbReference type="PANTHER" id="PTHR12522">
    <property type="entry name" value="ZINC-FINGER PROTEIN NOLZ1-RELATED"/>
    <property type="match status" value="1"/>
</dbReference>
<dbReference type="PROSITE" id="PS50157">
    <property type="entry name" value="ZINC_FINGER_C2H2_2"/>
    <property type="match status" value="1"/>
</dbReference>
<feature type="compositionally biased region" description="Low complexity" evidence="6">
    <location>
        <begin position="140"/>
        <end position="178"/>
    </location>
</feature>
<keyword evidence="2" id="KW-0479">Metal-binding</keyword>
<feature type="compositionally biased region" description="Basic and acidic residues" evidence="6">
    <location>
        <begin position="86"/>
        <end position="96"/>
    </location>
</feature>
<dbReference type="GO" id="GO:0005634">
    <property type="term" value="C:nucleus"/>
    <property type="evidence" value="ECO:0007669"/>
    <property type="project" value="TreeGrafter"/>
</dbReference>
<organism evidence="8 9">
    <name type="scientific">Biomphalaria glabrata</name>
    <name type="common">Bloodfluke planorb</name>
    <name type="synonym">Freshwater snail</name>
    <dbReference type="NCBI Taxonomy" id="6526"/>
    <lineage>
        <taxon>Eukaryota</taxon>
        <taxon>Metazoa</taxon>
        <taxon>Spiralia</taxon>
        <taxon>Lophotrochozoa</taxon>
        <taxon>Mollusca</taxon>
        <taxon>Gastropoda</taxon>
        <taxon>Heterobranchia</taxon>
        <taxon>Euthyneura</taxon>
        <taxon>Panpulmonata</taxon>
        <taxon>Hygrophila</taxon>
        <taxon>Lymnaeoidea</taxon>
        <taxon>Planorbidae</taxon>
        <taxon>Biomphalaria</taxon>
    </lineage>
</organism>
<evidence type="ECO:0000259" key="7">
    <source>
        <dbReference type="PROSITE" id="PS50157"/>
    </source>
</evidence>
<dbReference type="OrthoDB" id="10054079at2759"/>
<dbReference type="GeneID" id="106080230"/>
<evidence type="ECO:0000256" key="5">
    <source>
        <dbReference type="PROSITE-ProRule" id="PRU00042"/>
    </source>
</evidence>
<protein>
    <submittedName>
        <fullName evidence="9">Zinc finger protein Noc-like</fullName>
    </submittedName>
</protein>
<evidence type="ECO:0000256" key="1">
    <source>
        <dbReference type="ARBA" id="ARBA00010144"/>
    </source>
</evidence>
<reference evidence="9" key="1">
    <citation type="submission" date="2025-08" db="UniProtKB">
        <authorList>
            <consortium name="RefSeq"/>
        </authorList>
    </citation>
    <scope>IDENTIFICATION</scope>
</reference>
<evidence type="ECO:0000256" key="3">
    <source>
        <dbReference type="ARBA" id="ARBA00022771"/>
    </source>
</evidence>
<dbReference type="Gene3D" id="3.30.160.60">
    <property type="entry name" value="Classic Zinc Finger"/>
    <property type="match status" value="1"/>
</dbReference>
<feature type="region of interest" description="Disordered" evidence="6">
    <location>
        <begin position="46"/>
        <end position="242"/>
    </location>
</feature>
<evidence type="ECO:0000256" key="6">
    <source>
        <dbReference type="SAM" id="MobiDB-lite"/>
    </source>
</evidence>
<feature type="compositionally biased region" description="Low complexity" evidence="6">
    <location>
        <begin position="203"/>
        <end position="242"/>
    </location>
</feature>
<name>A0A9W2ZJ93_BIOGL</name>
<gene>
    <name evidence="9" type="primary">LOC106080230</name>
</gene>
<feature type="compositionally biased region" description="Basic and acidic residues" evidence="6">
    <location>
        <begin position="62"/>
        <end position="75"/>
    </location>
</feature>